<keyword evidence="1" id="KW-0472">Membrane</keyword>
<dbReference type="AlphaFoldDB" id="A0A919Q0I0"/>
<evidence type="ECO:0000256" key="1">
    <source>
        <dbReference type="SAM" id="Phobius"/>
    </source>
</evidence>
<evidence type="ECO:0000313" key="2">
    <source>
        <dbReference type="EMBL" id="GIG53686.1"/>
    </source>
</evidence>
<protein>
    <submittedName>
        <fullName evidence="2">Uncharacterized protein</fullName>
    </submittedName>
</protein>
<gene>
    <name evidence="2" type="ORF">Dac01nite_04380</name>
</gene>
<dbReference type="Proteomes" id="UP000652354">
    <property type="component" value="Unassembled WGS sequence"/>
</dbReference>
<accession>A0A919Q0I0</accession>
<dbReference type="EMBL" id="BONR01000001">
    <property type="protein sequence ID" value="GIG53686.1"/>
    <property type="molecule type" value="Genomic_DNA"/>
</dbReference>
<keyword evidence="1" id="KW-0812">Transmembrane</keyword>
<feature type="transmembrane region" description="Helical" evidence="1">
    <location>
        <begin position="99"/>
        <end position="124"/>
    </location>
</feature>
<sequence length="127" mass="13726">MRASPAPGLGRASVTVMTREAEPEERACELCGADASGSEWVALEVTRAMRTMDGDEDLAFVDANFCSQEHAARWLARPLPEPEALPEYVPSWRDRWVDLGLGAAFVVVIGLASVGLVAIARWAWGLA</sequence>
<evidence type="ECO:0000313" key="3">
    <source>
        <dbReference type="Proteomes" id="UP000652354"/>
    </source>
</evidence>
<comment type="caution">
    <text evidence="2">The sequence shown here is derived from an EMBL/GenBank/DDBJ whole genome shotgun (WGS) entry which is preliminary data.</text>
</comment>
<keyword evidence="1" id="KW-1133">Transmembrane helix</keyword>
<keyword evidence="3" id="KW-1185">Reference proteome</keyword>
<reference evidence="2" key="1">
    <citation type="submission" date="2021-01" db="EMBL/GenBank/DDBJ databases">
        <title>Whole genome shotgun sequence of Demequina activiva NBRC 110675.</title>
        <authorList>
            <person name="Komaki H."/>
            <person name="Tamura T."/>
        </authorList>
    </citation>
    <scope>NUCLEOTIDE SEQUENCE</scope>
    <source>
        <strain evidence="2">NBRC 110675</strain>
    </source>
</reference>
<proteinExistence type="predicted"/>
<name>A0A919Q0I0_9MICO</name>
<organism evidence="2 3">
    <name type="scientific">Demequina activiva</name>
    <dbReference type="NCBI Taxonomy" id="1582364"/>
    <lineage>
        <taxon>Bacteria</taxon>
        <taxon>Bacillati</taxon>
        <taxon>Actinomycetota</taxon>
        <taxon>Actinomycetes</taxon>
        <taxon>Micrococcales</taxon>
        <taxon>Demequinaceae</taxon>
        <taxon>Demequina</taxon>
    </lineage>
</organism>